<evidence type="ECO:0000256" key="2">
    <source>
        <dbReference type="ARBA" id="ARBA00022679"/>
    </source>
</evidence>
<dbReference type="EMBL" id="JAUSUD010000003">
    <property type="protein sequence ID" value="MDQ0229827.1"/>
    <property type="molecule type" value="Genomic_DNA"/>
</dbReference>
<protein>
    <submittedName>
        <fullName evidence="3">Ribosomal protein L11 methyltransferase</fullName>
        <ecNumber evidence="3">2.1.1.-</ecNumber>
    </submittedName>
</protein>
<keyword evidence="2 3" id="KW-0808">Transferase</keyword>
<organism evidence="3 4">
    <name type="scientific">Metabacillus malikii</name>
    <dbReference type="NCBI Taxonomy" id="1504265"/>
    <lineage>
        <taxon>Bacteria</taxon>
        <taxon>Bacillati</taxon>
        <taxon>Bacillota</taxon>
        <taxon>Bacilli</taxon>
        <taxon>Bacillales</taxon>
        <taxon>Bacillaceae</taxon>
        <taxon>Metabacillus</taxon>
    </lineage>
</organism>
<dbReference type="Gene3D" id="3.40.50.150">
    <property type="entry name" value="Vaccinia Virus protein VP39"/>
    <property type="match status" value="1"/>
</dbReference>
<dbReference type="InterPro" id="IPR029063">
    <property type="entry name" value="SAM-dependent_MTases_sf"/>
</dbReference>
<keyword evidence="4" id="KW-1185">Reference proteome</keyword>
<dbReference type="PANTHER" id="PTHR43648">
    <property type="entry name" value="ELECTRON TRANSFER FLAVOPROTEIN BETA SUBUNIT LYSINE METHYLTRANSFERASE"/>
    <property type="match status" value="1"/>
</dbReference>
<evidence type="ECO:0000313" key="4">
    <source>
        <dbReference type="Proteomes" id="UP001234495"/>
    </source>
</evidence>
<dbReference type="GO" id="GO:0032259">
    <property type="term" value="P:methylation"/>
    <property type="evidence" value="ECO:0007669"/>
    <property type="project" value="UniProtKB-KW"/>
</dbReference>
<comment type="caution">
    <text evidence="3">The sequence shown here is derived from an EMBL/GenBank/DDBJ whole genome shotgun (WGS) entry which is preliminary data.</text>
</comment>
<evidence type="ECO:0000256" key="1">
    <source>
        <dbReference type="ARBA" id="ARBA00022603"/>
    </source>
</evidence>
<dbReference type="GO" id="GO:0008168">
    <property type="term" value="F:methyltransferase activity"/>
    <property type="evidence" value="ECO:0007669"/>
    <property type="project" value="UniProtKB-KW"/>
</dbReference>
<dbReference type="CDD" id="cd02440">
    <property type="entry name" value="AdoMet_MTases"/>
    <property type="match status" value="1"/>
</dbReference>
<dbReference type="SUPFAM" id="SSF53335">
    <property type="entry name" value="S-adenosyl-L-methionine-dependent methyltransferases"/>
    <property type="match status" value="1"/>
</dbReference>
<keyword evidence="3" id="KW-0687">Ribonucleoprotein</keyword>
<proteinExistence type="predicted"/>
<dbReference type="GO" id="GO:0005840">
    <property type="term" value="C:ribosome"/>
    <property type="evidence" value="ECO:0007669"/>
    <property type="project" value="UniProtKB-KW"/>
</dbReference>
<dbReference type="Pfam" id="PF06325">
    <property type="entry name" value="PrmA"/>
    <property type="match status" value="1"/>
</dbReference>
<gene>
    <name evidence="3" type="ORF">J2S19_001079</name>
</gene>
<evidence type="ECO:0000313" key="3">
    <source>
        <dbReference type="EMBL" id="MDQ0229827.1"/>
    </source>
</evidence>
<dbReference type="Proteomes" id="UP001234495">
    <property type="component" value="Unassembled WGS sequence"/>
</dbReference>
<dbReference type="EC" id="2.1.1.-" evidence="3"/>
<dbReference type="PANTHER" id="PTHR43648:SF1">
    <property type="entry name" value="ELECTRON TRANSFER FLAVOPROTEIN BETA SUBUNIT LYSINE METHYLTRANSFERASE"/>
    <property type="match status" value="1"/>
</dbReference>
<keyword evidence="3" id="KW-0689">Ribosomal protein</keyword>
<accession>A0ABT9ZC37</accession>
<sequence>MKKAENERGKEMLHEFIINVPYKEIDDMTDKLNAAGIYNLYYEPPIEIIKVQNGYGYEEKAEEHVALKIYASDCEVDGLPDEYFSLITETLQLKKEDIMHTAREESEWEQTYEFEDIDLGNNWVITYPNSEQQYIGKQVLKFDPLAAFGTGLHETTQGCLRMILDSDLADKTVLDLGTGSGMLTIAASLKGAKKVVAVDYEDVARELYHNAQLNELTNDIDVVQADLITGDYEIEDNYDVIFINIGANETVQIIKHHDLLKNSNQFIISGLVEWNLDELLALFKDGGFVIHEKAQTNEWVTISFEKKS</sequence>
<name>A0ABT9ZC37_9BACI</name>
<keyword evidence="1 3" id="KW-0489">Methyltransferase</keyword>
<reference evidence="3 4" key="1">
    <citation type="submission" date="2023-07" db="EMBL/GenBank/DDBJ databases">
        <title>Genomic Encyclopedia of Type Strains, Phase IV (KMG-IV): sequencing the most valuable type-strain genomes for metagenomic binning, comparative biology and taxonomic classification.</title>
        <authorList>
            <person name="Goeker M."/>
        </authorList>
    </citation>
    <scope>NUCLEOTIDE SEQUENCE [LARGE SCALE GENOMIC DNA]</scope>
    <source>
        <strain evidence="3 4">DSM 29005</strain>
    </source>
</reference>
<dbReference type="InterPro" id="IPR050078">
    <property type="entry name" value="Ribosomal_L11_MeTrfase_PrmA"/>
</dbReference>